<name>A0AAV5TPZ7_9BILA</name>
<feature type="non-terminal residue" evidence="1">
    <location>
        <position position="1"/>
    </location>
</feature>
<dbReference type="EMBL" id="BTSX01000004">
    <property type="protein sequence ID" value="GMS96322.1"/>
    <property type="molecule type" value="Genomic_DNA"/>
</dbReference>
<organism evidence="1 2">
    <name type="scientific">Pristionchus entomophagus</name>
    <dbReference type="NCBI Taxonomy" id="358040"/>
    <lineage>
        <taxon>Eukaryota</taxon>
        <taxon>Metazoa</taxon>
        <taxon>Ecdysozoa</taxon>
        <taxon>Nematoda</taxon>
        <taxon>Chromadorea</taxon>
        <taxon>Rhabditida</taxon>
        <taxon>Rhabditina</taxon>
        <taxon>Diplogasteromorpha</taxon>
        <taxon>Diplogasteroidea</taxon>
        <taxon>Neodiplogasteridae</taxon>
        <taxon>Pristionchus</taxon>
    </lineage>
</organism>
<evidence type="ECO:0000313" key="2">
    <source>
        <dbReference type="Proteomes" id="UP001432027"/>
    </source>
</evidence>
<protein>
    <submittedName>
        <fullName evidence="1">Uncharacterized protein</fullName>
    </submittedName>
</protein>
<reference evidence="1" key="1">
    <citation type="submission" date="2023-10" db="EMBL/GenBank/DDBJ databases">
        <title>Genome assembly of Pristionchus species.</title>
        <authorList>
            <person name="Yoshida K."/>
            <person name="Sommer R.J."/>
        </authorList>
    </citation>
    <scope>NUCLEOTIDE SEQUENCE</scope>
    <source>
        <strain evidence="1">RS0144</strain>
    </source>
</reference>
<evidence type="ECO:0000313" key="1">
    <source>
        <dbReference type="EMBL" id="GMS96322.1"/>
    </source>
</evidence>
<keyword evidence="2" id="KW-1185">Reference proteome</keyword>
<feature type="non-terminal residue" evidence="1">
    <location>
        <position position="78"/>
    </location>
</feature>
<dbReference type="Proteomes" id="UP001432027">
    <property type="component" value="Unassembled WGS sequence"/>
</dbReference>
<accession>A0AAV5TPZ7</accession>
<comment type="caution">
    <text evidence="1">The sequence shown here is derived from an EMBL/GenBank/DDBJ whole genome shotgun (WGS) entry which is preliminary data.</text>
</comment>
<proteinExistence type="predicted"/>
<sequence length="78" mass="8658">SFYTLSPFLTEDSVQNGASPNRICISIAGSNGWQEYSVTDPAKFVLEYKTEIVKLKAKCISKCHTRFVDRSCTASCSK</sequence>
<gene>
    <name evidence="1" type="ORF">PENTCL1PPCAC_18497</name>
</gene>
<dbReference type="AlphaFoldDB" id="A0AAV5TPZ7"/>